<keyword evidence="5" id="KW-0722">Serine protease inhibitor</keyword>
<accession>A0ABT0XCA5</accession>
<evidence type="ECO:0000256" key="3">
    <source>
        <dbReference type="ARBA" id="ARBA00022525"/>
    </source>
</evidence>
<evidence type="ECO:0000313" key="10">
    <source>
        <dbReference type="Proteomes" id="UP001167160"/>
    </source>
</evidence>
<dbReference type="Gene3D" id="3.30.350.10">
    <property type="entry name" value="Subtilisin inhibitor-like"/>
    <property type="match status" value="1"/>
</dbReference>
<dbReference type="Proteomes" id="UP001167160">
    <property type="component" value="Unassembled WGS sequence"/>
</dbReference>
<comment type="subcellular location">
    <subcellularLocation>
        <location evidence="1">Secreted</location>
    </subcellularLocation>
</comment>
<evidence type="ECO:0000256" key="6">
    <source>
        <dbReference type="ARBA" id="ARBA00023157"/>
    </source>
</evidence>
<sequence length="147" mass="15343">MSALTRRLVVTALCAVSAVCTAPAATALPVLQDMPPAHQDELTVTVTGTGDTARDGTYSLDCHPAGGSHRRAADACSQLDRETRWGADPFAPVPPDANCTMIYGGPETARITGIWAGRPVDATFNRTNGCEVARWDNLTPVLPPAGG</sequence>
<proteinExistence type="inferred from homology"/>
<feature type="signal peptide" evidence="7">
    <location>
        <begin position="1"/>
        <end position="27"/>
    </location>
</feature>
<keyword evidence="10" id="KW-1185">Reference proteome</keyword>
<dbReference type="InterPro" id="IPR036819">
    <property type="entry name" value="Subtilisin_inhibitor-like_sf"/>
</dbReference>
<dbReference type="Pfam" id="PF00720">
    <property type="entry name" value="SSI"/>
    <property type="match status" value="1"/>
</dbReference>
<protein>
    <submittedName>
        <fullName evidence="9">Subtilase-type protease inhibitor</fullName>
    </submittedName>
</protein>
<keyword evidence="3" id="KW-0964">Secreted</keyword>
<dbReference type="RefSeq" id="WP_251418724.1">
    <property type="nucleotide sequence ID" value="NZ_JAMQGM010000053.1"/>
</dbReference>
<evidence type="ECO:0000256" key="1">
    <source>
        <dbReference type="ARBA" id="ARBA00004613"/>
    </source>
</evidence>
<evidence type="ECO:0000256" key="5">
    <source>
        <dbReference type="ARBA" id="ARBA00022900"/>
    </source>
</evidence>
<dbReference type="SUPFAM" id="SSF55399">
    <property type="entry name" value="Subtilisin inhibitor"/>
    <property type="match status" value="1"/>
</dbReference>
<dbReference type="EMBL" id="JAMQGM010000053">
    <property type="protein sequence ID" value="MCM2580153.1"/>
    <property type="molecule type" value="Genomic_DNA"/>
</dbReference>
<evidence type="ECO:0000259" key="8">
    <source>
        <dbReference type="Pfam" id="PF00720"/>
    </source>
</evidence>
<comment type="caution">
    <text evidence="9">The sequence shown here is derived from an EMBL/GenBank/DDBJ whole genome shotgun (WGS) entry which is preliminary data.</text>
</comment>
<keyword evidence="7" id="KW-0732">Signal</keyword>
<dbReference type="InterPro" id="IPR023549">
    <property type="entry name" value="Subtilisin_inhibitor"/>
</dbReference>
<keyword evidence="4 9" id="KW-0646">Protease inhibitor</keyword>
<organism evidence="9 10">
    <name type="scientific">Streptomyces meridianus</name>
    <dbReference type="NCBI Taxonomy" id="2938945"/>
    <lineage>
        <taxon>Bacteria</taxon>
        <taxon>Bacillati</taxon>
        <taxon>Actinomycetota</taxon>
        <taxon>Actinomycetes</taxon>
        <taxon>Kitasatosporales</taxon>
        <taxon>Streptomycetaceae</taxon>
        <taxon>Streptomyces</taxon>
    </lineage>
</organism>
<keyword evidence="6" id="KW-1015">Disulfide bond</keyword>
<evidence type="ECO:0000256" key="7">
    <source>
        <dbReference type="SAM" id="SignalP"/>
    </source>
</evidence>
<feature type="domain" description="Subtilisin inhibitor" evidence="8">
    <location>
        <begin position="42"/>
        <end position="121"/>
    </location>
</feature>
<evidence type="ECO:0000256" key="2">
    <source>
        <dbReference type="ARBA" id="ARBA00010472"/>
    </source>
</evidence>
<name>A0ABT0XCA5_9ACTN</name>
<dbReference type="GO" id="GO:0030414">
    <property type="term" value="F:peptidase inhibitor activity"/>
    <property type="evidence" value="ECO:0007669"/>
    <property type="project" value="UniProtKB-KW"/>
</dbReference>
<feature type="chain" id="PRO_5047410769" evidence="7">
    <location>
        <begin position="28"/>
        <end position="147"/>
    </location>
</feature>
<reference evidence="9" key="1">
    <citation type="journal article" date="2023" name="Int. J. Syst. Evol. Microbiol.">
        <title>Streptomyces meridianus sp. nov. isolated from brackish water of the Tagus estuary in Alcochete, Portugal.</title>
        <authorList>
            <person name="Santos J.D.N."/>
            <person name="Klimek D."/>
            <person name="Calusinska M."/>
            <person name="Lobo Da Cunha A."/>
            <person name="Catita J."/>
            <person name="Goncalves H."/>
            <person name="Gonzalez I."/>
            <person name="Reyes F."/>
            <person name="Lage O.M."/>
        </authorList>
    </citation>
    <scope>NUCLEOTIDE SEQUENCE</scope>
    <source>
        <strain evidence="9">MTZ3.1</strain>
    </source>
</reference>
<gene>
    <name evidence="9" type="ORF">M1E25_22875</name>
</gene>
<evidence type="ECO:0000313" key="9">
    <source>
        <dbReference type="EMBL" id="MCM2580153.1"/>
    </source>
</evidence>
<evidence type="ECO:0000256" key="4">
    <source>
        <dbReference type="ARBA" id="ARBA00022690"/>
    </source>
</evidence>
<comment type="similarity">
    <text evidence="2">Belongs to the protease inhibitor I16 (SSI) family.</text>
</comment>